<protein>
    <submittedName>
        <fullName evidence="9">Glutamine synthetase</fullName>
        <ecNumber evidence="9">6.3.1.2</ecNumber>
    </submittedName>
</protein>
<dbReference type="InterPro" id="IPR008147">
    <property type="entry name" value="Gln_synt_N"/>
</dbReference>
<dbReference type="EC" id="6.3.1.2" evidence="9"/>
<feature type="domain" description="GS beta-grasp" evidence="7">
    <location>
        <begin position="13"/>
        <end position="98"/>
    </location>
</feature>
<comment type="caution">
    <text evidence="9">The sequence shown here is derived from an EMBL/GenBank/DDBJ whole genome shotgun (WGS) entry which is preliminary data.</text>
</comment>
<evidence type="ECO:0000256" key="2">
    <source>
        <dbReference type="ARBA" id="ARBA00022598"/>
    </source>
</evidence>
<keyword evidence="4" id="KW-0067">ATP-binding</keyword>
<dbReference type="PROSITE" id="PS51986">
    <property type="entry name" value="GS_BETA_GRASP"/>
    <property type="match status" value="1"/>
</dbReference>
<dbReference type="InterPro" id="IPR036651">
    <property type="entry name" value="Gln_synt_N_sf"/>
</dbReference>
<dbReference type="GO" id="GO:0004356">
    <property type="term" value="F:glutamine synthetase activity"/>
    <property type="evidence" value="ECO:0007669"/>
    <property type="project" value="UniProtKB-EC"/>
</dbReference>
<evidence type="ECO:0000313" key="10">
    <source>
        <dbReference type="Proteomes" id="UP001230220"/>
    </source>
</evidence>
<dbReference type="Pfam" id="PF00120">
    <property type="entry name" value="Gln-synt_C"/>
    <property type="match status" value="1"/>
</dbReference>
<evidence type="ECO:0000256" key="4">
    <source>
        <dbReference type="ARBA" id="ARBA00022840"/>
    </source>
</evidence>
<dbReference type="RefSeq" id="WP_307409096.1">
    <property type="nucleotide sequence ID" value="NZ_JAUSUR010000005.1"/>
</dbReference>
<dbReference type="SMART" id="SM01230">
    <property type="entry name" value="Gln-synt_C"/>
    <property type="match status" value="1"/>
</dbReference>
<dbReference type="PROSITE" id="PS51987">
    <property type="entry name" value="GS_CATALYTIC"/>
    <property type="match status" value="1"/>
</dbReference>
<keyword evidence="10" id="KW-1185">Reference proteome</keyword>
<dbReference type="Gene3D" id="3.10.20.70">
    <property type="entry name" value="Glutamine synthetase, N-terminal domain"/>
    <property type="match status" value="1"/>
</dbReference>
<keyword evidence="3" id="KW-0547">Nucleotide-binding</keyword>
<dbReference type="SUPFAM" id="SSF55931">
    <property type="entry name" value="Glutamine synthetase/guanido kinase"/>
    <property type="match status" value="1"/>
</dbReference>
<comment type="similarity">
    <text evidence="1 5 6">Belongs to the glutamine synthetase family.</text>
</comment>
<evidence type="ECO:0000256" key="5">
    <source>
        <dbReference type="PROSITE-ProRule" id="PRU01330"/>
    </source>
</evidence>
<dbReference type="InterPro" id="IPR014746">
    <property type="entry name" value="Gln_synth/guanido_kin_cat_dom"/>
</dbReference>
<feature type="domain" description="GS catalytic" evidence="8">
    <location>
        <begin position="105"/>
        <end position="424"/>
    </location>
</feature>
<dbReference type="Proteomes" id="UP001230220">
    <property type="component" value="Unassembled WGS sequence"/>
</dbReference>
<evidence type="ECO:0000256" key="1">
    <source>
        <dbReference type="ARBA" id="ARBA00009897"/>
    </source>
</evidence>
<dbReference type="PANTHER" id="PTHR43785:SF12">
    <property type="entry name" value="TYPE-1 GLUTAMINE SYNTHETASE 2"/>
    <property type="match status" value="1"/>
</dbReference>
<dbReference type="SUPFAM" id="SSF54368">
    <property type="entry name" value="Glutamine synthetase, N-terminal domain"/>
    <property type="match status" value="1"/>
</dbReference>
<gene>
    <name evidence="9" type="ORF">J2S15_002688</name>
</gene>
<dbReference type="InterPro" id="IPR008146">
    <property type="entry name" value="Gln_synth_cat_dom"/>
</dbReference>
<name>A0ABU0E553_9FIRM</name>
<accession>A0ABU0E553</accession>
<dbReference type="Gene3D" id="3.30.590.10">
    <property type="entry name" value="Glutamine synthetase/guanido kinase, catalytic domain"/>
    <property type="match status" value="1"/>
</dbReference>
<evidence type="ECO:0000259" key="7">
    <source>
        <dbReference type="PROSITE" id="PS51986"/>
    </source>
</evidence>
<dbReference type="Pfam" id="PF03951">
    <property type="entry name" value="Gln-synt_N"/>
    <property type="match status" value="1"/>
</dbReference>
<dbReference type="PANTHER" id="PTHR43785">
    <property type="entry name" value="GAMMA-GLUTAMYLPUTRESCINE SYNTHETASE"/>
    <property type="match status" value="1"/>
</dbReference>
<evidence type="ECO:0000313" key="9">
    <source>
        <dbReference type="EMBL" id="MDQ0361935.1"/>
    </source>
</evidence>
<proteinExistence type="inferred from homology"/>
<sequence>MKIDEILHYIEFNHVKFVRLAFCDIFGTLKNLSINAEDFKQANEQGINLDASDVSGFMNFKKTDLLLFPDLGTMSVLPWRSSHEKVVRFFCDIKYLDGTPFEGDGRQFLRQAMEACEAYGYTPKIGIESEFYLFENDDRGKPTNIPFDDASYLDVTPLDGCENIRREICLSLEQMNVKTTMSYHEKGPGQNVIIFEDDSALKAADNMVIFKNCVKSIALLNGLYASFLPRPLEDASGSGLRIKVTLSKNDRNIFNDDYEVDIEEQRCFIAGVLNRVHEMSLILNPINNSYERLGREKAPKYITWAKGNQSQLIRVDEKKDEYSYIMLRSADASCNPYYAYALLLYAGIEGMKNHEKLPEDYSKIPVQQLPKDLKEAIESLEKSTFMKDVMNQKIIDKFCEIKQQEVDDYNEEKRFENDPYFKLI</sequence>
<evidence type="ECO:0000256" key="3">
    <source>
        <dbReference type="ARBA" id="ARBA00022741"/>
    </source>
</evidence>
<dbReference type="EMBL" id="JAUSUR010000005">
    <property type="protein sequence ID" value="MDQ0361935.1"/>
    <property type="molecule type" value="Genomic_DNA"/>
</dbReference>
<organism evidence="9 10">
    <name type="scientific">Breznakia pachnodae</name>
    <dbReference type="NCBI Taxonomy" id="265178"/>
    <lineage>
        <taxon>Bacteria</taxon>
        <taxon>Bacillati</taxon>
        <taxon>Bacillota</taxon>
        <taxon>Erysipelotrichia</taxon>
        <taxon>Erysipelotrichales</taxon>
        <taxon>Erysipelotrichaceae</taxon>
        <taxon>Breznakia</taxon>
    </lineage>
</organism>
<reference evidence="9 10" key="1">
    <citation type="submission" date="2023-07" db="EMBL/GenBank/DDBJ databases">
        <title>Genomic Encyclopedia of Type Strains, Phase IV (KMG-IV): sequencing the most valuable type-strain genomes for metagenomic binning, comparative biology and taxonomic classification.</title>
        <authorList>
            <person name="Goeker M."/>
        </authorList>
    </citation>
    <scope>NUCLEOTIDE SEQUENCE [LARGE SCALE GENOMIC DNA]</scope>
    <source>
        <strain evidence="9 10">DSM 16784</strain>
    </source>
</reference>
<evidence type="ECO:0000256" key="6">
    <source>
        <dbReference type="RuleBase" id="RU000384"/>
    </source>
</evidence>
<keyword evidence="2 9" id="KW-0436">Ligase</keyword>
<evidence type="ECO:0000259" key="8">
    <source>
        <dbReference type="PROSITE" id="PS51987"/>
    </source>
</evidence>